<dbReference type="SUPFAM" id="SSF81321">
    <property type="entry name" value="Family A G protein-coupled receptor-like"/>
    <property type="match status" value="1"/>
</dbReference>
<keyword evidence="4" id="KW-1133">Transmembrane helix</keyword>
<evidence type="ECO:0000256" key="6">
    <source>
        <dbReference type="ARBA" id="ARBA00023136"/>
    </source>
</evidence>
<proteinExistence type="predicted"/>
<dbReference type="InterPro" id="IPR000276">
    <property type="entry name" value="GPCR_Rhodpsn"/>
</dbReference>
<keyword evidence="3" id="KW-0812">Transmembrane</keyword>
<dbReference type="SMART" id="SM01381">
    <property type="entry name" value="7TM_GPCR_Srsx"/>
    <property type="match status" value="1"/>
</dbReference>
<sequence length="310" mass="35519">MSNLTSKLMNDMEVNLLISFASVQVIVGSTANFFVIILFVTRRELRRKNSDLLILHVALADFISLTTFLPWNIYLTNLGRGEYSEYYTSLNTFCLFLSGTAVLTVAVDKFVAVVYPLRYATFITRSKTLLMITGSWLVAIALVIAHFFDSLSAREHHHVLDKSLSALVLVKMLFVVSLYTVVFKAVKNQLSAHAGRNMNNSNSLQITSKREKVESVFFKSALNTFIVVCLFYATYLPYAVLQMMSISDFMTWRKLFSFIYINACINPFVYFFRMRRFRIALLYIFNKGRRLDMNARLFLSTNKISSTVNG</sequence>
<evidence type="ECO:0000313" key="10">
    <source>
        <dbReference type="EMBL" id="CAB4015549.1"/>
    </source>
</evidence>
<dbReference type="PROSITE" id="PS50262">
    <property type="entry name" value="G_PROTEIN_RECEP_F1_2"/>
    <property type="match status" value="1"/>
</dbReference>
<evidence type="ECO:0000256" key="7">
    <source>
        <dbReference type="ARBA" id="ARBA00023170"/>
    </source>
</evidence>
<dbReference type="PRINTS" id="PR00237">
    <property type="entry name" value="GPCRRHODOPSN"/>
</dbReference>
<keyword evidence="8" id="KW-0325">Glycoprotein</keyword>
<reference evidence="10" key="1">
    <citation type="submission" date="2020-04" db="EMBL/GenBank/DDBJ databases">
        <authorList>
            <person name="Alioto T."/>
            <person name="Alioto T."/>
            <person name="Gomez Garrido J."/>
        </authorList>
    </citation>
    <scope>NUCLEOTIDE SEQUENCE</scope>
    <source>
        <strain evidence="10">A484AB</strain>
    </source>
</reference>
<dbReference type="EMBL" id="CACRXK020008761">
    <property type="protein sequence ID" value="CAB4015549.1"/>
    <property type="molecule type" value="Genomic_DNA"/>
</dbReference>
<evidence type="ECO:0000256" key="9">
    <source>
        <dbReference type="ARBA" id="ARBA00023224"/>
    </source>
</evidence>
<dbReference type="GO" id="GO:0004930">
    <property type="term" value="F:G protein-coupled receptor activity"/>
    <property type="evidence" value="ECO:0007669"/>
    <property type="project" value="UniProtKB-KW"/>
</dbReference>
<dbReference type="AlphaFoldDB" id="A0A6S7IEX4"/>
<evidence type="ECO:0000256" key="4">
    <source>
        <dbReference type="ARBA" id="ARBA00022989"/>
    </source>
</evidence>
<comment type="caution">
    <text evidence="10">The sequence shown here is derived from an EMBL/GenBank/DDBJ whole genome shotgun (WGS) entry which is preliminary data.</text>
</comment>
<evidence type="ECO:0000256" key="8">
    <source>
        <dbReference type="ARBA" id="ARBA00023180"/>
    </source>
</evidence>
<evidence type="ECO:0000256" key="2">
    <source>
        <dbReference type="ARBA" id="ARBA00022475"/>
    </source>
</evidence>
<dbReference type="GO" id="GO:0005886">
    <property type="term" value="C:plasma membrane"/>
    <property type="evidence" value="ECO:0007669"/>
    <property type="project" value="UniProtKB-SubCell"/>
</dbReference>
<dbReference type="InterPro" id="IPR017452">
    <property type="entry name" value="GPCR_Rhodpsn_7TM"/>
</dbReference>
<accession>A0A6S7IEX4</accession>
<dbReference type="Pfam" id="PF00001">
    <property type="entry name" value="7tm_1"/>
    <property type="match status" value="1"/>
</dbReference>
<keyword evidence="6" id="KW-0472">Membrane</keyword>
<keyword evidence="5" id="KW-0297">G-protein coupled receptor</keyword>
<keyword evidence="7 10" id="KW-0675">Receptor</keyword>
<evidence type="ECO:0000256" key="1">
    <source>
        <dbReference type="ARBA" id="ARBA00004651"/>
    </source>
</evidence>
<keyword evidence="2" id="KW-1003">Cell membrane</keyword>
<evidence type="ECO:0000256" key="3">
    <source>
        <dbReference type="ARBA" id="ARBA00022692"/>
    </source>
</evidence>
<keyword evidence="11" id="KW-1185">Reference proteome</keyword>
<dbReference type="Proteomes" id="UP001152795">
    <property type="component" value="Unassembled WGS sequence"/>
</dbReference>
<dbReference type="OrthoDB" id="5952003at2759"/>
<dbReference type="CDD" id="cd00637">
    <property type="entry name" value="7tm_classA_rhodopsin-like"/>
    <property type="match status" value="1"/>
</dbReference>
<evidence type="ECO:0000313" key="11">
    <source>
        <dbReference type="Proteomes" id="UP001152795"/>
    </source>
</evidence>
<keyword evidence="9" id="KW-0807">Transducer</keyword>
<name>A0A6S7IEX4_PARCT</name>
<dbReference type="PANTHER" id="PTHR24246:SF27">
    <property type="entry name" value="ADENOSINE RECEPTOR, ISOFORM A"/>
    <property type="match status" value="1"/>
</dbReference>
<comment type="subcellular location">
    <subcellularLocation>
        <location evidence="1">Cell membrane</location>
        <topology evidence="1">Multi-pass membrane protein</topology>
    </subcellularLocation>
</comment>
<evidence type="ECO:0000256" key="5">
    <source>
        <dbReference type="ARBA" id="ARBA00023040"/>
    </source>
</evidence>
<organism evidence="10 11">
    <name type="scientific">Paramuricea clavata</name>
    <name type="common">Red gorgonian</name>
    <name type="synonym">Violescent sea-whip</name>
    <dbReference type="NCBI Taxonomy" id="317549"/>
    <lineage>
        <taxon>Eukaryota</taxon>
        <taxon>Metazoa</taxon>
        <taxon>Cnidaria</taxon>
        <taxon>Anthozoa</taxon>
        <taxon>Octocorallia</taxon>
        <taxon>Malacalcyonacea</taxon>
        <taxon>Plexauridae</taxon>
        <taxon>Paramuricea</taxon>
    </lineage>
</organism>
<protein>
    <submittedName>
        <fullName evidence="10">Beta-2 adrenergic receptor-like</fullName>
    </submittedName>
</protein>
<dbReference type="Gene3D" id="1.20.1070.10">
    <property type="entry name" value="Rhodopsin 7-helix transmembrane proteins"/>
    <property type="match status" value="1"/>
</dbReference>
<gene>
    <name evidence="10" type="ORF">PACLA_8A040065</name>
</gene>
<dbReference type="PANTHER" id="PTHR24246">
    <property type="entry name" value="OLFACTORY RECEPTOR AND ADENOSINE RECEPTOR"/>
    <property type="match status" value="1"/>
</dbReference>